<dbReference type="Pfam" id="PF13528">
    <property type="entry name" value="Glyco_trans_1_3"/>
    <property type="match status" value="1"/>
</dbReference>
<protein>
    <submittedName>
        <fullName evidence="1">Glycosyltransferase</fullName>
    </submittedName>
</protein>
<sequence length="355" mass="40346">MKILYGIQGTGNGHIARARIMAAALNRRTELEVDYLFSGRSANKYFDMEVFGNYETRQGLTFVTRHGQVDKLATFRQNSFRQFVCDVRSLNLSGYDLVLNDFEPISAWAARRQNVPSISISHQAAFTYAVPMHGDSFLDHIIMKFFAPAQIRLGVHWFHFNQPILPPFVCEKPAAGQLSNHILVYLPFEEVRDIHNLLEPLTDQPFQCFHPAISAPRQAGHIQWQPTSKLGFQRSLQLCQGVIANGGFELSSEALQLGKKLLIKPLHGQFEQLSNVLTLNTLGLCQTLFQLDTDIVEEWLDAPDNEAIQFPDDPGILIDWITNRDWHNPQSLCDALWQQVQYGDETRQKLLSLAI</sequence>
<dbReference type="EMBL" id="QRHA01000006">
    <property type="protein sequence ID" value="RDV25532.1"/>
    <property type="molecule type" value="Genomic_DNA"/>
</dbReference>
<dbReference type="Proteomes" id="UP000256561">
    <property type="component" value="Unassembled WGS sequence"/>
</dbReference>
<dbReference type="GO" id="GO:0016740">
    <property type="term" value="F:transferase activity"/>
    <property type="evidence" value="ECO:0007669"/>
    <property type="project" value="UniProtKB-KW"/>
</dbReference>
<proteinExistence type="predicted"/>
<dbReference type="SUPFAM" id="SSF53756">
    <property type="entry name" value="UDP-Glycosyltransferase/glycogen phosphorylase"/>
    <property type="match status" value="1"/>
</dbReference>
<dbReference type="InterPro" id="IPR005262">
    <property type="entry name" value="MJ1255-like"/>
</dbReference>
<accession>A0A3D8M6X1</accession>
<dbReference type="OrthoDB" id="9793805at2"/>
<evidence type="ECO:0000313" key="1">
    <source>
        <dbReference type="EMBL" id="RDV25532.1"/>
    </source>
</evidence>
<keyword evidence="1" id="KW-0808">Transferase</keyword>
<gene>
    <name evidence="1" type="ORF">DXV75_09550</name>
</gene>
<reference evidence="2" key="1">
    <citation type="submission" date="2018-08" db="EMBL/GenBank/DDBJ databases">
        <authorList>
            <person name="Zhang J."/>
            <person name="Du Z.-J."/>
        </authorList>
    </citation>
    <scope>NUCLEOTIDE SEQUENCE [LARGE SCALE GENOMIC DNA]</scope>
    <source>
        <strain evidence="2">KCTC 52655</strain>
    </source>
</reference>
<dbReference type="RefSeq" id="WP_115593186.1">
    <property type="nucleotide sequence ID" value="NZ_QRHA01000006.1"/>
</dbReference>
<dbReference type="AlphaFoldDB" id="A0A3D8M6X1"/>
<name>A0A3D8M6X1_9ALTE</name>
<evidence type="ECO:0000313" key="2">
    <source>
        <dbReference type="Proteomes" id="UP000256561"/>
    </source>
</evidence>
<organism evidence="1 2">
    <name type="scientific">Alteromonas aestuariivivens</name>
    <dbReference type="NCBI Taxonomy" id="1938339"/>
    <lineage>
        <taxon>Bacteria</taxon>
        <taxon>Pseudomonadati</taxon>
        <taxon>Pseudomonadota</taxon>
        <taxon>Gammaproteobacteria</taxon>
        <taxon>Alteromonadales</taxon>
        <taxon>Alteromonadaceae</taxon>
        <taxon>Alteromonas/Salinimonas group</taxon>
        <taxon>Alteromonas</taxon>
    </lineage>
</organism>
<keyword evidence="2" id="KW-1185">Reference proteome</keyword>
<dbReference type="NCBIfam" id="TIGR00661">
    <property type="entry name" value="MJ1255"/>
    <property type="match status" value="1"/>
</dbReference>
<comment type="caution">
    <text evidence="1">The sequence shown here is derived from an EMBL/GenBank/DDBJ whole genome shotgun (WGS) entry which is preliminary data.</text>
</comment>